<feature type="compositionally biased region" description="Basic and acidic residues" evidence="10">
    <location>
        <begin position="1209"/>
        <end position="1222"/>
    </location>
</feature>
<feature type="repeat" description="WD" evidence="9">
    <location>
        <begin position="843"/>
        <end position="875"/>
    </location>
</feature>
<feature type="region of interest" description="Disordered" evidence="10">
    <location>
        <begin position="374"/>
        <end position="402"/>
    </location>
</feature>
<feature type="domain" description="CAF1B/HIR1 beta-propeller" evidence="11">
    <location>
        <begin position="109"/>
        <end position="352"/>
    </location>
</feature>
<evidence type="ECO:0000313" key="12">
    <source>
        <dbReference type="EMBL" id="KAJ8940799.1"/>
    </source>
</evidence>
<keyword evidence="5" id="KW-0227">DNA damage</keyword>
<evidence type="ECO:0000256" key="9">
    <source>
        <dbReference type="PROSITE-ProRule" id="PRU00221"/>
    </source>
</evidence>
<evidence type="ECO:0000256" key="1">
    <source>
        <dbReference type="ARBA" id="ARBA00004123"/>
    </source>
</evidence>
<evidence type="ECO:0000256" key="6">
    <source>
        <dbReference type="ARBA" id="ARBA00022853"/>
    </source>
</evidence>
<feature type="compositionally biased region" description="Basic and acidic residues" evidence="10">
    <location>
        <begin position="1317"/>
        <end position="1326"/>
    </location>
</feature>
<dbReference type="Pfam" id="PF00400">
    <property type="entry name" value="WD40"/>
    <property type="match status" value="1"/>
</dbReference>
<feature type="non-terminal residue" evidence="12">
    <location>
        <position position="1"/>
    </location>
</feature>
<feature type="compositionally biased region" description="Basic and acidic residues" evidence="10">
    <location>
        <begin position="1279"/>
        <end position="1300"/>
    </location>
</feature>
<feature type="compositionally biased region" description="Basic and acidic residues" evidence="10">
    <location>
        <begin position="386"/>
        <end position="402"/>
    </location>
</feature>
<evidence type="ECO:0000256" key="5">
    <source>
        <dbReference type="ARBA" id="ARBA00022763"/>
    </source>
</evidence>
<dbReference type="GO" id="GO:0006335">
    <property type="term" value="P:DNA replication-dependent chromatin assembly"/>
    <property type="evidence" value="ECO:0007669"/>
    <property type="project" value="InterPro"/>
</dbReference>
<feature type="region of interest" description="Disordered" evidence="10">
    <location>
        <begin position="592"/>
        <end position="611"/>
    </location>
</feature>
<dbReference type="FunFam" id="2.130.10.10:FF:002897">
    <property type="entry name" value="Protein HIRA homolog-like Protein"/>
    <property type="match status" value="2"/>
</dbReference>
<dbReference type="Proteomes" id="UP001162162">
    <property type="component" value="Unassembled WGS sequence"/>
</dbReference>
<comment type="caution">
    <text evidence="12">The sequence shown here is derived from an EMBL/GenBank/DDBJ whole genome shotgun (WGS) entry which is preliminary data.</text>
</comment>
<dbReference type="PANTHER" id="PTHR15271">
    <property type="entry name" value="CHROMATIN ASSEMBLY FACTOR 1 SUBUNIT B"/>
    <property type="match status" value="1"/>
</dbReference>
<comment type="subcellular location">
    <subcellularLocation>
        <location evidence="1">Nucleus</location>
    </subcellularLocation>
</comment>
<feature type="compositionally biased region" description="Polar residues" evidence="10">
    <location>
        <begin position="1248"/>
        <end position="1258"/>
    </location>
</feature>
<feature type="compositionally biased region" description="Basic and acidic residues" evidence="10">
    <location>
        <begin position="1405"/>
        <end position="1414"/>
    </location>
</feature>
<keyword evidence="6" id="KW-0156">Chromatin regulator</keyword>
<dbReference type="InterPro" id="IPR001680">
    <property type="entry name" value="WD40_rpt"/>
</dbReference>
<evidence type="ECO:0000256" key="3">
    <source>
        <dbReference type="ARBA" id="ARBA00022574"/>
    </source>
</evidence>
<feature type="compositionally biased region" description="Basic and acidic residues" evidence="10">
    <location>
        <begin position="1342"/>
        <end position="1352"/>
    </location>
</feature>
<dbReference type="InterPro" id="IPR019775">
    <property type="entry name" value="WD40_repeat_CS"/>
</dbReference>
<dbReference type="InterPro" id="IPR036322">
    <property type="entry name" value="WD40_repeat_dom_sf"/>
</dbReference>
<dbReference type="PROSITE" id="PS50294">
    <property type="entry name" value="WD_REPEATS_REGION"/>
    <property type="match status" value="3"/>
</dbReference>
<evidence type="ECO:0000259" key="11">
    <source>
        <dbReference type="Pfam" id="PF24105"/>
    </source>
</evidence>
<feature type="compositionally biased region" description="Low complexity" evidence="10">
    <location>
        <begin position="1463"/>
        <end position="1479"/>
    </location>
</feature>
<comment type="similarity">
    <text evidence="2">Belongs to the WD repeat HIR1 family.</text>
</comment>
<dbReference type="PANTHER" id="PTHR15271:SF4">
    <property type="entry name" value="CHROMATIN ASSEMBLY FACTOR 1 SUBUNIT B"/>
    <property type="match status" value="1"/>
</dbReference>
<gene>
    <name evidence="12" type="ORF">NQ318_007885</name>
</gene>
<keyword evidence="4" id="KW-0677">Repeat</keyword>
<evidence type="ECO:0000256" key="8">
    <source>
        <dbReference type="ARBA" id="ARBA00023242"/>
    </source>
</evidence>
<feature type="compositionally biased region" description="Basic and acidic residues" evidence="10">
    <location>
        <begin position="1093"/>
        <end position="1107"/>
    </location>
</feature>
<keyword evidence="8" id="KW-0539">Nucleus</keyword>
<evidence type="ECO:0000256" key="7">
    <source>
        <dbReference type="ARBA" id="ARBA00023204"/>
    </source>
</evidence>
<dbReference type="InterPro" id="IPR015943">
    <property type="entry name" value="WD40/YVTN_repeat-like_dom_sf"/>
</dbReference>
<organism evidence="12 13">
    <name type="scientific">Aromia moschata</name>
    <dbReference type="NCBI Taxonomy" id="1265417"/>
    <lineage>
        <taxon>Eukaryota</taxon>
        <taxon>Metazoa</taxon>
        <taxon>Ecdysozoa</taxon>
        <taxon>Arthropoda</taxon>
        <taxon>Hexapoda</taxon>
        <taxon>Insecta</taxon>
        <taxon>Pterygota</taxon>
        <taxon>Neoptera</taxon>
        <taxon>Endopterygota</taxon>
        <taxon>Coleoptera</taxon>
        <taxon>Polyphaga</taxon>
        <taxon>Cucujiformia</taxon>
        <taxon>Chrysomeloidea</taxon>
        <taxon>Cerambycidae</taxon>
        <taxon>Cerambycinae</taxon>
        <taxon>Callichromatini</taxon>
        <taxon>Aromia</taxon>
    </lineage>
</organism>
<keyword evidence="13" id="KW-1185">Reference proteome</keyword>
<sequence>NSTSTEKVTHETMKCTIPEISWHNREPVLSVDINPLSNNFYKLATGGGDSHVLIWQISITDNGAIKQDVIADLTRHQKAVNVVRWSPNGQYLASADDNANIIVWQQKTDNIPLLEGSIDNTAILWDFTKGKLEHILSDHKGFVQGVAWDPKDQVIATISTDRVCRIFDTSGKHVKARISKGQLPVSSTHYLYEKNVKYFHDDTFKSFFRMLQFSPDGSLLIIPSGHMESEDCKKILNGTLVFTLDNNWSKPAAILPIRKQCSTVVRCCPILFRLREEGSQPVLNLPYRMIIAVGADHDVILYDTQQLIPFARFQEVHYTRLTDLTWSNDGLILVASSTDGFCTLITFDADELGIPYVKEDSEVKDNLMDVSGCEELGNTDENIDTSNKDNKEGKAKQKSASESKKRSFLEEWALKTPKKLKPKHEKKRISSVADENIIEIIDDNGDSVELAKNIQEDINRPIPTAQTVMNIVHKYDSSGYLNSCRKCNSEGDNEGRQINEEHKVRDIRVCSINGDPDLAGKFLPRHEHERAHNLNELRTKIVALQSITPDMLTNMRKEFFDHLGYCLAQQDGIFEPGCSNEMNHKFLKAKPIEVRPPRKHSDEDNNPTELSKEIKEQISQLLPTKISQKSKTNVDKIDNRVANPIPIRRKPKPADEEKILCDSNSETESLEAKLTNVGKKCRQNDEDDNVKELTPAKMLKTETNTNKTDDRVANAARGGDSHVLIWQISITDNGAIKQEVIADLTRHQKAVNVVRWSPNGQYLASADDDANIIVWQQKTDNIPLLEGDTGDKEIWTTYKVLRGHKEDIYDLCWSVSGLKLFTGSIDNTAILWDFTKGKLEHILSDHKGFVQGVAWDPKDQVIATISTDRVCRIFDTSGKHVKARISKGQLPVSSTHYLYEKNVKYFHDDTFKSFFRRLQFSPDGSLLIVPSGHMESEDCKKILNGTLVFTLDNNWSKPAAILPIRKQCSTVVRCCPILFRLREEGSQPVLNLPYRMIIAVGADHDVILYDTQQLIPFARFQEVHYTRLTDLTWSNDGLILVASSTDGFCTLITFDADELGIPYVKEDSEVEDNLMDVSGCEELGDTDENIDTSNKDNKEGKAKQKSALESKKRSFLEEWAVKTPKKLKLEHEKKRISSVADENIIEIIDDNGDSVELAKNIQEDISKSTPTKMTPNADKVNTIARPIAVKRKPKEVDEKKIQSGSSSDTKTKSSEAKPIEVRRKPRTQTTQDDPRELSTSIKEEISQLVPTKTSQKTETNTDKADIRTAKPISVRRKPKEADEERVRPEPSSDTKHEILEARPINVRKKQSDEDDNPRELSKKITEEVSQLFPTKMSQKIEANADKTDDRIAKPIAVRRKPKEEDKEKVQPGCSSEMNHKFLKAKPIEVRPPRKHSDEDDNPSELSKEIKEKINKLLPTKMSQKNETNVDKIDKRVANPIPIRRKPKPADEEKNPIFKKGTPKVKVSSLTKKKSSTNPSCRTNSLLNFLKNPEVKSKNSNKTKSLLSLSGNIDLTLGEDEARDAWKCEKDDKEDRERKQQSIGEANESRTEDCTEDFCLQLEDTEPERDINVSGEAEKNRKEKEDTVSVSRTKDTPDIISISDDSSDADRVSKGKNPVQQKIPHRVPLITLSSPKGKKKGKP</sequence>
<proteinExistence type="inferred from homology"/>
<evidence type="ECO:0000256" key="2">
    <source>
        <dbReference type="ARBA" id="ARBA00007306"/>
    </source>
</evidence>
<evidence type="ECO:0000256" key="10">
    <source>
        <dbReference type="SAM" id="MobiDB-lite"/>
    </source>
</evidence>
<feature type="compositionally biased region" description="Basic and acidic residues" evidence="10">
    <location>
        <begin position="1567"/>
        <end position="1596"/>
    </location>
</feature>
<dbReference type="InterPro" id="IPR045145">
    <property type="entry name" value="PTHR15271"/>
</dbReference>
<feature type="compositionally biased region" description="Basic and acidic residues" evidence="10">
    <location>
        <begin position="1259"/>
        <end position="1268"/>
    </location>
</feature>
<feature type="compositionally biased region" description="Low complexity" evidence="10">
    <location>
        <begin position="1497"/>
        <end position="1511"/>
    </location>
</feature>
<feature type="repeat" description="WD" evidence="9">
    <location>
        <begin position="73"/>
        <end position="105"/>
    </location>
</feature>
<protein>
    <recommendedName>
        <fullName evidence="11">CAF1B/HIR1 beta-propeller domain-containing protein</fullName>
    </recommendedName>
</protein>
<dbReference type="GO" id="GO:0033186">
    <property type="term" value="C:CAF-1 complex"/>
    <property type="evidence" value="ECO:0007669"/>
    <property type="project" value="TreeGrafter"/>
</dbReference>
<accession>A0AAV8XQD7</accession>
<feature type="compositionally biased region" description="Basic and acidic residues" evidence="10">
    <location>
        <begin position="592"/>
        <end position="603"/>
    </location>
</feature>
<dbReference type="SUPFAM" id="SSF50978">
    <property type="entry name" value="WD40 repeat-like"/>
    <property type="match status" value="2"/>
</dbReference>
<reference evidence="12" key="1">
    <citation type="journal article" date="2023" name="Insect Mol. Biol.">
        <title>Genome sequencing provides insights into the evolution of gene families encoding plant cell wall-degrading enzymes in longhorned beetles.</title>
        <authorList>
            <person name="Shin N.R."/>
            <person name="Okamura Y."/>
            <person name="Kirsch R."/>
            <person name="Pauchet Y."/>
        </authorList>
    </citation>
    <scope>NUCLEOTIDE SEQUENCE</scope>
    <source>
        <strain evidence="12">AMC_N1</strain>
    </source>
</reference>
<evidence type="ECO:0000256" key="4">
    <source>
        <dbReference type="ARBA" id="ARBA00022737"/>
    </source>
</evidence>
<keyword evidence="7" id="KW-0234">DNA repair</keyword>
<dbReference type="InterPro" id="IPR055410">
    <property type="entry name" value="Beta-prop_CAF1B_HIR1"/>
</dbReference>
<dbReference type="GO" id="GO:0005634">
    <property type="term" value="C:nucleus"/>
    <property type="evidence" value="ECO:0007669"/>
    <property type="project" value="UniProtKB-SubCell"/>
</dbReference>
<dbReference type="GO" id="GO:0006281">
    <property type="term" value="P:DNA repair"/>
    <property type="evidence" value="ECO:0007669"/>
    <property type="project" value="UniProtKB-KW"/>
</dbReference>
<feature type="repeat" description="WD" evidence="9">
    <location>
        <begin position="744"/>
        <end position="776"/>
    </location>
</feature>
<dbReference type="PROSITE" id="PS00678">
    <property type="entry name" value="WD_REPEATS_1"/>
    <property type="match status" value="1"/>
</dbReference>
<dbReference type="GO" id="GO:0006334">
    <property type="term" value="P:nucleosome assembly"/>
    <property type="evidence" value="ECO:0007669"/>
    <property type="project" value="TreeGrafter"/>
</dbReference>
<dbReference type="SMART" id="SM00320">
    <property type="entry name" value="WD40"/>
    <property type="match status" value="8"/>
</dbReference>
<dbReference type="Gene3D" id="2.130.10.10">
    <property type="entry name" value="YVTN repeat-like/Quinoprotein amine dehydrogenase"/>
    <property type="match status" value="5"/>
</dbReference>
<feature type="domain" description="CAF1B/HIR1 beta-propeller" evidence="11">
    <location>
        <begin position="702"/>
        <end position="1059"/>
    </location>
</feature>
<name>A0AAV8XQD7_9CUCU</name>
<dbReference type="PROSITE" id="PS50082">
    <property type="entry name" value="WD_REPEATS_2"/>
    <property type="match status" value="5"/>
</dbReference>
<feature type="compositionally biased region" description="Basic and acidic residues" evidence="10">
    <location>
        <begin position="1232"/>
        <end position="1245"/>
    </location>
</feature>
<evidence type="ECO:0000313" key="13">
    <source>
        <dbReference type="Proteomes" id="UP001162162"/>
    </source>
</evidence>
<feature type="compositionally biased region" description="Basic and acidic residues" evidence="10">
    <location>
        <begin position="1522"/>
        <end position="1539"/>
    </location>
</feature>
<feature type="repeat" description="WD" evidence="9">
    <location>
        <begin position="801"/>
        <end position="842"/>
    </location>
</feature>
<dbReference type="EMBL" id="JAPWTK010000409">
    <property type="protein sequence ID" value="KAJ8940799.1"/>
    <property type="molecule type" value="Genomic_DNA"/>
</dbReference>
<feature type="repeat" description="WD" evidence="9">
    <location>
        <begin position="136"/>
        <end position="168"/>
    </location>
</feature>
<feature type="compositionally biased region" description="Basic and acidic residues" evidence="10">
    <location>
        <begin position="1385"/>
        <end position="1397"/>
    </location>
</feature>
<feature type="region of interest" description="Disordered" evidence="10">
    <location>
        <begin position="1081"/>
        <end position="1107"/>
    </location>
</feature>
<feature type="region of interest" description="Disordered" evidence="10">
    <location>
        <begin position="1162"/>
        <end position="1642"/>
    </location>
</feature>
<dbReference type="Pfam" id="PF24105">
    <property type="entry name" value="Beta-prop_CAF1B_HIR1"/>
    <property type="match status" value="2"/>
</dbReference>
<feature type="compositionally biased region" description="Basic and acidic residues" evidence="10">
    <location>
        <begin position="1427"/>
        <end position="1436"/>
    </location>
</feature>
<keyword evidence="3 9" id="KW-0853">WD repeat</keyword>
<feature type="compositionally biased region" description="Polar residues" evidence="10">
    <location>
        <begin position="1327"/>
        <end position="1337"/>
    </location>
</feature>